<dbReference type="InParanoid" id="A0A0G4ELF6"/>
<keyword evidence="5 7" id="KW-0547">Nucleotide-binding</keyword>
<name>A0A0G4ELF6_VITBC</name>
<dbReference type="EMBL" id="CDMY01000255">
    <property type="protein sequence ID" value="CEL97648.1"/>
    <property type="molecule type" value="Genomic_DNA"/>
</dbReference>
<dbReference type="InterPro" id="IPR018490">
    <property type="entry name" value="cNMP-bd_dom_sf"/>
</dbReference>
<dbReference type="GO" id="GO:0004862">
    <property type="term" value="F:cAMP-dependent protein kinase inhibitor activity"/>
    <property type="evidence" value="ECO:0007669"/>
    <property type="project" value="TreeGrafter"/>
</dbReference>
<keyword evidence="11" id="KW-1185">Reference proteome</keyword>
<dbReference type="PANTHER" id="PTHR11635">
    <property type="entry name" value="CAMP-DEPENDENT PROTEIN KINASE REGULATORY CHAIN"/>
    <property type="match status" value="1"/>
</dbReference>
<evidence type="ECO:0000259" key="9">
    <source>
        <dbReference type="PROSITE" id="PS50042"/>
    </source>
</evidence>
<dbReference type="PRINTS" id="PR00103">
    <property type="entry name" value="CAMPKINASE"/>
</dbReference>
<feature type="compositionally biased region" description="Polar residues" evidence="8">
    <location>
        <begin position="37"/>
        <end position="47"/>
    </location>
</feature>
<keyword evidence="4" id="KW-0677">Repeat</keyword>
<dbReference type="GO" id="GO:0034236">
    <property type="term" value="F:protein kinase A catalytic subunit binding"/>
    <property type="evidence" value="ECO:0007669"/>
    <property type="project" value="TreeGrafter"/>
</dbReference>
<evidence type="ECO:0000256" key="3">
    <source>
        <dbReference type="ARBA" id="ARBA00022566"/>
    </source>
</evidence>
<reference evidence="10 11" key="1">
    <citation type="submission" date="2014-11" db="EMBL/GenBank/DDBJ databases">
        <authorList>
            <person name="Zhu J."/>
            <person name="Qi W."/>
            <person name="Song R."/>
        </authorList>
    </citation>
    <scope>NUCLEOTIDE SEQUENCE [LARGE SCALE GENOMIC DNA]</scope>
</reference>
<dbReference type="Proteomes" id="UP000041254">
    <property type="component" value="Unassembled WGS sequence"/>
</dbReference>
<organism evidence="10 11">
    <name type="scientific">Vitrella brassicaformis (strain CCMP3155)</name>
    <dbReference type="NCBI Taxonomy" id="1169540"/>
    <lineage>
        <taxon>Eukaryota</taxon>
        <taxon>Sar</taxon>
        <taxon>Alveolata</taxon>
        <taxon>Colpodellida</taxon>
        <taxon>Vitrellaceae</taxon>
        <taxon>Vitrella</taxon>
    </lineage>
</organism>
<dbReference type="InterPro" id="IPR018488">
    <property type="entry name" value="cNMP-bd_CS"/>
</dbReference>
<dbReference type="PANTHER" id="PTHR11635:SF152">
    <property type="entry name" value="CAMP-DEPENDENT PROTEIN KINASE TYPE I REGULATORY SUBUNIT-RELATED"/>
    <property type="match status" value="1"/>
</dbReference>
<comment type="similarity">
    <text evidence="1">Belongs to the cAMP-dependent kinase regulatory chain family.</text>
</comment>
<protein>
    <recommendedName>
        <fullName evidence="9">Cyclic nucleotide-binding domain-containing protein</fullName>
    </recommendedName>
</protein>
<dbReference type="PROSITE" id="PS00888">
    <property type="entry name" value="CNMP_BINDING_1"/>
    <property type="match status" value="1"/>
</dbReference>
<evidence type="ECO:0000256" key="5">
    <source>
        <dbReference type="ARBA" id="ARBA00022741"/>
    </source>
</evidence>
<evidence type="ECO:0000256" key="8">
    <source>
        <dbReference type="SAM" id="MobiDB-lite"/>
    </source>
</evidence>
<feature type="region of interest" description="Disordered" evidence="8">
    <location>
        <begin position="1"/>
        <end position="49"/>
    </location>
</feature>
<dbReference type="STRING" id="1169540.A0A0G4ELF6"/>
<dbReference type="SUPFAM" id="SSF51206">
    <property type="entry name" value="cAMP-binding domain-like"/>
    <property type="match status" value="2"/>
</dbReference>
<dbReference type="Pfam" id="PF00027">
    <property type="entry name" value="cNMP_binding"/>
    <property type="match status" value="2"/>
</dbReference>
<dbReference type="InterPro" id="IPR012198">
    <property type="entry name" value="cAMP_dep_PK_reg_su"/>
</dbReference>
<keyword evidence="6 7" id="KW-0114">cAMP</keyword>
<dbReference type="OMA" id="PHPTIHE"/>
<feature type="binding site" evidence="7">
    <location>
        <position position="170"/>
    </location>
    <ligand>
        <name>3',5'-cyclic AMP</name>
        <dbReference type="ChEBI" id="CHEBI:58165"/>
        <label>1</label>
    </ligand>
</feature>
<dbReference type="AlphaFoldDB" id="A0A0G4ELF6"/>
<dbReference type="PIRSF" id="PIRSF000548">
    <property type="entry name" value="PK_regulatory"/>
    <property type="match status" value="1"/>
</dbReference>
<keyword evidence="2" id="KW-0597">Phosphoprotein</keyword>
<evidence type="ECO:0000256" key="6">
    <source>
        <dbReference type="ARBA" id="ARBA00023149"/>
    </source>
</evidence>
<dbReference type="InterPro" id="IPR014710">
    <property type="entry name" value="RmlC-like_jellyroll"/>
</dbReference>
<dbReference type="GO" id="GO:0005952">
    <property type="term" value="C:cAMP-dependent protein kinase complex"/>
    <property type="evidence" value="ECO:0007669"/>
    <property type="project" value="InterPro"/>
</dbReference>
<dbReference type="InterPro" id="IPR000595">
    <property type="entry name" value="cNMP-bd_dom"/>
</dbReference>
<dbReference type="PROSITE" id="PS50042">
    <property type="entry name" value="CNMP_BINDING_3"/>
    <property type="match status" value="2"/>
</dbReference>
<keyword evidence="3 7" id="KW-0116">cAMP-binding</keyword>
<feature type="binding site" evidence="7">
    <location>
        <position position="302"/>
    </location>
    <ligand>
        <name>3',5'-cyclic AMP</name>
        <dbReference type="ChEBI" id="CHEBI:58165"/>
        <label>2</label>
    </ligand>
</feature>
<accession>A0A0G4ELF6</accession>
<evidence type="ECO:0000256" key="7">
    <source>
        <dbReference type="PIRSR" id="PIRSR000548-1"/>
    </source>
</evidence>
<dbReference type="VEuPathDB" id="CryptoDB:Vbra_12233"/>
<dbReference type="FunFam" id="2.60.120.10:FF:000006">
    <property type="entry name" value="cAMP-dependent protein kinase type I-alpha regulatory subunit"/>
    <property type="match status" value="1"/>
</dbReference>
<evidence type="ECO:0000256" key="1">
    <source>
        <dbReference type="ARBA" id="ARBA00005753"/>
    </source>
</evidence>
<evidence type="ECO:0000313" key="10">
    <source>
        <dbReference type="EMBL" id="CEL97648.1"/>
    </source>
</evidence>
<evidence type="ECO:0000256" key="4">
    <source>
        <dbReference type="ARBA" id="ARBA00022737"/>
    </source>
</evidence>
<dbReference type="GO" id="GO:0030552">
    <property type="term" value="F:cAMP binding"/>
    <property type="evidence" value="ECO:0007669"/>
    <property type="project" value="UniProtKB-KW"/>
</dbReference>
<sequence length="369" mass="40684">MGNVLRKGDSSVVDEKRGSGDASPAAAPPPVIGISVTPASPKNQNNAVDALPDRYFKRNRRVSVSAESVNPNDYVKVVHQKAEDTKVRLRLILKDCNKVLFSELSDDKLEEIVDAMFRVDVKEGETIIKQGDAGDNFYVIDEGEFDIFVARDSSPPVKVGTVGPGRSFGELALMYMCPRAATVTATKDSVCWALNRYSFQHLMVAGEAKRFNEYEAFLESVAVFASLNKYERIQLSDALVPNAYEEGEEIITQGDEDGHELYIMEEGTAAAFLSRDGTEVKVKEYSRGDYFGELALIADKPRAATVRATSDCSCLSINREDFVRLLGPIQDILQRNADLYVKYEDAIKAQNLKEASQPLAAEDEADDSP</sequence>
<feature type="binding site" evidence="7">
    <location>
        <position position="179"/>
    </location>
    <ligand>
        <name>3',5'-cyclic AMP</name>
        <dbReference type="ChEBI" id="CHEBI:58165"/>
        <label>1</label>
    </ligand>
</feature>
<dbReference type="CDD" id="cd00038">
    <property type="entry name" value="CAP_ED"/>
    <property type="match status" value="2"/>
</dbReference>
<evidence type="ECO:0000256" key="2">
    <source>
        <dbReference type="ARBA" id="ARBA00022553"/>
    </source>
</evidence>
<feature type="domain" description="Cyclic nucleotide-binding" evidence="9">
    <location>
        <begin position="100"/>
        <end position="220"/>
    </location>
</feature>
<dbReference type="GO" id="GO:0005829">
    <property type="term" value="C:cytosol"/>
    <property type="evidence" value="ECO:0007669"/>
    <property type="project" value="TreeGrafter"/>
</dbReference>
<dbReference type="PhylomeDB" id="A0A0G4ELF6"/>
<dbReference type="PROSITE" id="PS00889">
    <property type="entry name" value="CNMP_BINDING_2"/>
    <property type="match status" value="2"/>
</dbReference>
<dbReference type="OrthoDB" id="417078at2759"/>
<proteinExistence type="inferred from homology"/>
<feature type="domain" description="Cyclic nucleotide-binding" evidence="9">
    <location>
        <begin position="223"/>
        <end position="343"/>
    </location>
</feature>
<feature type="binding site" evidence="7">
    <location>
        <position position="293"/>
    </location>
    <ligand>
        <name>3',5'-cyclic AMP</name>
        <dbReference type="ChEBI" id="CHEBI:58165"/>
        <label>2</label>
    </ligand>
</feature>
<feature type="compositionally biased region" description="Basic and acidic residues" evidence="8">
    <location>
        <begin position="1"/>
        <end position="19"/>
    </location>
</feature>
<dbReference type="Gene3D" id="2.60.120.10">
    <property type="entry name" value="Jelly Rolls"/>
    <property type="match status" value="2"/>
</dbReference>
<dbReference type="InterPro" id="IPR050503">
    <property type="entry name" value="cAMP-dep_PK_reg_su-like"/>
</dbReference>
<gene>
    <name evidence="10" type="ORF">Vbra_12233</name>
</gene>
<dbReference type="SMART" id="SM00100">
    <property type="entry name" value="cNMP"/>
    <property type="match status" value="2"/>
</dbReference>
<evidence type="ECO:0000313" key="11">
    <source>
        <dbReference type="Proteomes" id="UP000041254"/>
    </source>
</evidence>